<proteinExistence type="inferred from homology"/>
<keyword evidence="5 6" id="KW-0238">DNA-binding</keyword>
<feature type="region of interest" description="Disordered" evidence="7">
    <location>
        <begin position="295"/>
        <end position="331"/>
    </location>
</feature>
<dbReference type="CDD" id="cd03278">
    <property type="entry name" value="ABC_SMC_barmotin"/>
    <property type="match status" value="2"/>
</dbReference>
<dbReference type="Gene3D" id="6.10.140.1720">
    <property type="match status" value="1"/>
</dbReference>
<comment type="similarity">
    <text evidence="6">Belongs to the SMC family.</text>
</comment>
<dbReference type="NCBIfam" id="TIGR02168">
    <property type="entry name" value="SMC_prok_B"/>
    <property type="match status" value="1"/>
</dbReference>
<dbReference type="InterPro" id="IPR036277">
    <property type="entry name" value="SMC_hinge_sf"/>
</dbReference>
<keyword evidence="4 6" id="KW-0175">Coiled coil</keyword>
<dbReference type="SMART" id="SM00968">
    <property type="entry name" value="SMC_hinge"/>
    <property type="match status" value="1"/>
</dbReference>
<dbReference type="HAMAP" id="MF_01894">
    <property type="entry name" value="Smc_prok"/>
    <property type="match status" value="1"/>
</dbReference>
<feature type="coiled-coil region" evidence="6">
    <location>
        <begin position="850"/>
        <end position="884"/>
    </location>
</feature>
<dbReference type="Gene3D" id="3.30.70.1620">
    <property type="match status" value="1"/>
</dbReference>
<keyword evidence="2 6" id="KW-0547">Nucleotide-binding</keyword>
<feature type="coiled-coil region" evidence="6">
    <location>
        <begin position="1004"/>
        <end position="1031"/>
    </location>
</feature>
<feature type="coiled-coil region" evidence="6">
    <location>
        <begin position="472"/>
        <end position="499"/>
    </location>
</feature>
<feature type="coiled-coil region" evidence="6">
    <location>
        <begin position="682"/>
        <end position="719"/>
    </location>
</feature>
<dbReference type="InterPro" id="IPR003395">
    <property type="entry name" value="RecF/RecN/SMC_N"/>
</dbReference>
<comment type="subunit">
    <text evidence="6">Homodimer.</text>
</comment>
<dbReference type="Gene3D" id="3.40.50.300">
    <property type="entry name" value="P-loop containing nucleotide triphosphate hydrolases"/>
    <property type="match status" value="2"/>
</dbReference>
<evidence type="ECO:0000259" key="8">
    <source>
        <dbReference type="SMART" id="SM00968"/>
    </source>
</evidence>
<dbReference type="Pfam" id="PF02463">
    <property type="entry name" value="SMC_N"/>
    <property type="match status" value="1"/>
</dbReference>
<dbReference type="PANTHER" id="PTHR43977">
    <property type="entry name" value="STRUCTURAL MAINTENANCE OF CHROMOSOMES PROTEIN 3"/>
    <property type="match status" value="1"/>
</dbReference>
<sequence>MYLKSIEIRGFKSFADRTHLDFREGITAVVGPNGSGKSNISDAVRWVLGEQSVKSLRGGKMEDVIFSGTEYRKPLGFAEVTLVLDNSSKSLPVAFTEVSVTRKLYRSGDSEYLINNNQCRLRDIHEMFMDTGIGKEGYSLIGQGKIEAILSGKMEDRRALLEEAAGIVKYKSRKEEAEKKLTNTDLNLLRVTDILTTYEERIGPLGREKEKAEKFLVLSAEHKEILISLIMSDLDDMQGDEARLANEADSAERRFNEALREKDETTGRKAALEAEMERKAEIQSALKEEFFMKRGQAESVEKDRQMSEDAKSDKEKLRDRSESLKKATRERCETEKLALADLKEDLESGSGERESVGRMLAEKRSALAQIEEYLKSTEEEQKGLKDEDEDSDVKLNSLRKEEMRLHGEIAGITGRIEDGKSTLASYKASTEMNISAKAAVEAEITSLESEKISREAELSVLRKESEEGRKELEEGDSRVRSLSEEIRASESQIRLLRNLEEHFEGYSRSVKLLMEHLKAGPGKKLGRIRLVGDAIRPLKGFESALETALGAAVSNIITDDENIAKELIGILREKNFGRATFLPRNVMKGTRIKSPQLKKGSILGNILDFLEIEEGYSNIAENLLGRVFVSENIDHATAAAKEMGYQYRIVTLTGDVVNAGGSMTGGSTAGKNSGLFSRKTQLADLTEGLTDLRNNREEANAARQEKARALEERGKAERELSYAVSLLDIEIAKKRERSEVFGADVRRLHSVIAETEMSIRSRQDELDSLNELLGEIDVRISSFQEERGRNRQQQRELKEIRTEAFRAYDAMKEEITGIMVTEGRLLEVWNAKEEDLRRREELIRSLLDEEKMHGSEAEEAERAIAELEEKLLRLKEEKHGLDSFLAGRESELDRISMEEVRDKASLREISGALATIEEEYHVLDKDLMRKKDALEKLKGERISLVNRINDELDMTLAQARDEMIELPDKDAARKRLNQLRKEISGLGSVNTAAIEEFREVSIHRDFLTAQRKDLEDAKSELKELITDMTLRMRIMFQENFKVMSENFEDTFRRLFSGGHARLILGEGDVLEAPIEISVQPPGKKLQNITLMSGGEKVLSAIALTFAILRMKPTPFCILDEIEAALDEANVARFSAFLREFAQETQFILITHRKGTMEASDVLYGVTMEEKGVSKIVSLDLSAERRKREIG</sequence>
<dbReference type="InterPro" id="IPR027417">
    <property type="entry name" value="P-loop_NTPase"/>
</dbReference>
<dbReference type="PIRSF" id="PIRSF005719">
    <property type="entry name" value="SMC"/>
    <property type="match status" value="1"/>
</dbReference>
<dbReference type="Gene3D" id="1.20.1060.20">
    <property type="match status" value="1"/>
</dbReference>
<keyword evidence="1 6" id="KW-0963">Cytoplasm</keyword>
<dbReference type="RefSeq" id="WP_209458775.1">
    <property type="nucleotide sequence ID" value="NZ_JAGGKC010000006.1"/>
</dbReference>
<dbReference type="InterPro" id="IPR010935">
    <property type="entry name" value="SMC_hinge"/>
</dbReference>
<feature type="binding site" evidence="6">
    <location>
        <begin position="32"/>
        <end position="39"/>
    </location>
    <ligand>
        <name>ATP</name>
        <dbReference type="ChEBI" id="CHEBI:30616"/>
    </ligand>
</feature>
<protein>
    <recommendedName>
        <fullName evidence="6">Chromosome partition protein Smc</fullName>
    </recommendedName>
</protein>
<keyword evidence="3 6" id="KW-0067">ATP-binding</keyword>
<comment type="caution">
    <text evidence="9">The sequence shown here is derived from an EMBL/GenBank/DDBJ whole genome shotgun (WGS) entry which is preliminary data.</text>
</comment>
<evidence type="ECO:0000256" key="3">
    <source>
        <dbReference type="ARBA" id="ARBA00022840"/>
    </source>
</evidence>
<comment type="subcellular location">
    <subcellularLocation>
        <location evidence="6">Cytoplasm</location>
    </subcellularLocation>
</comment>
<evidence type="ECO:0000313" key="10">
    <source>
        <dbReference type="Proteomes" id="UP001519271"/>
    </source>
</evidence>
<evidence type="ECO:0000256" key="2">
    <source>
        <dbReference type="ARBA" id="ARBA00022741"/>
    </source>
</evidence>
<gene>
    <name evidence="6" type="primary">smc</name>
    <name evidence="9" type="ORF">J2Z34_001019</name>
</gene>
<keyword evidence="10" id="KW-1185">Reference proteome</keyword>
<organism evidence="9 10">
    <name type="scientific">Youngiibacter multivorans</name>
    <dbReference type="NCBI Taxonomy" id="937251"/>
    <lineage>
        <taxon>Bacteria</taxon>
        <taxon>Bacillati</taxon>
        <taxon>Bacillota</taxon>
        <taxon>Clostridia</taxon>
        <taxon>Eubacteriales</taxon>
        <taxon>Clostridiaceae</taxon>
        <taxon>Youngiibacter</taxon>
    </lineage>
</organism>
<dbReference type="Pfam" id="PF06470">
    <property type="entry name" value="SMC_hinge"/>
    <property type="match status" value="1"/>
</dbReference>
<evidence type="ECO:0000256" key="6">
    <source>
        <dbReference type="HAMAP-Rule" id="MF_01894"/>
    </source>
</evidence>
<evidence type="ECO:0000256" key="5">
    <source>
        <dbReference type="ARBA" id="ARBA00023125"/>
    </source>
</evidence>
<evidence type="ECO:0000256" key="4">
    <source>
        <dbReference type="ARBA" id="ARBA00023054"/>
    </source>
</evidence>
<evidence type="ECO:0000256" key="1">
    <source>
        <dbReference type="ARBA" id="ARBA00022490"/>
    </source>
</evidence>
<dbReference type="InterPro" id="IPR011890">
    <property type="entry name" value="SMC_prok"/>
</dbReference>
<dbReference type="EMBL" id="JAGGKC010000006">
    <property type="protein sequence ID" value="MBP1918543.1"/>
    <property type="molecule type" value="Genomic_DNA"/>
</dbReference>
<evidence type="ECO:0000313" key="9">
    <source>
        <dbReference type="EMBL" id="MBP1918543.1"/>
    </source>
</evidence>
<dbReference type="SUPFAM" id="SSF75553">
    <property type="entry name" value="Smc hinge domain"/>
    <property type="match status" value="1"/>
</dbReference>
<comment type="domain">
    <text evidence="6">Contains large globular domains required for ATP hydrolysis at each terminus and a third globular domain forming a flexible hinge near the middle of the molecule. These domains are separated by coiled-coil structures.</text>
</comment>
<feature type="domain" description="SMC hinge" evidence="8">
    <location>
        <begin position="525"/>
        <end position="640"/>
    </location>
</feature>
<comment type="function">
    <text evidence="6">Required for chromosome condensation and partitioning.</text>
</comment>
<name>A0ABS4G1X2_9CLOT</name>
<evidence type="ECO:0000256" key="7">
    <source>
        <dbReference type="SAM" id="MobiDB-lite"/>
    </source>
</evidence>
<dbReference type="SUPFAM" id="SSF52540">
    <property type="entry name" value="P-loop containing nucleoside triphosphate hydrolases"/>
    <property type="match status" value="1"/>
</dbReference>
<dbReference type="Proteomes" id="UP001519271">
    <property type="component" value="Unassembled WGS sequence"/>
</dbReference>
<reference evidence="9 10" key="1">
    <citation type="submission" date="2021-03" db="EMBL/GenBank/DDBJ databases">
        <title>Genomic Encyclopedia of Type Strains, Phase IV (KMG-IV): sequencing the most valuable type-strain genomes for metagenomic binning, comparative biology and taxonomic classification.</title>
        <authorList>
            <person name="Goeker M."/>
        </authorList>
    </citation>
    <scope>NUCLEOTIDE SEQUENCE [LARGE SCALE GENOMIC DNA]</scope>
    <source>
        <strain evidence="9 10">DSM 6139</strain>
    </source>
</reference>
<dbReference type="InterPro" id="IPR024704">
    <property type="entry name" value="SMC"/>
</dbReference>
<accession>A0ABS4G1X2</accession>